<feature type="compositionally biased region" description="Polar residues" evidence="11">
    <location>
        <begin position="137"/>
        <end position="146"/>
    </location>
</feature>
<keyword evidence="5 10" id="KW-0997">Cell inner membrane</keyword>
<name>A0ABU1GUY0_9GAMM</name>
<feature type="region of interest" description="Disordered" evidence="11">
    <location>
        <begin position="40"/>
        <end position="173"/>
    </location>
</feature>
<feature type="compositionally biased region" description="Pro residues" evidence="11">
    <location>
        <begin position="67"/>
        <end position="79"/>
    </location>
</feature>
<dbReference type="InterPro" id="IPR051045">
    <property type="entry name" value="TonB-dependent_transducer"/>
</dbReference>
<comment type="subcellular location">
    <subcellularLocation>
        <location evidence="1 10">Cell inner membrane</location>
        <topology evidence="1 10">Single-pass membrane protein</topology>
        <orientation evidence="1 10">Periplasmic side</orientation>
    </subcellularLocation>
</comment>
<feature type="compositionally biased region" description="Basic and acidic residues" evidence="11">
    <location>
        <begin position="54"/>
        <end position="63"/>
    </location>
</feature>
<dbReference type="PANTHER" id="PTHR33446">
    <property type="entry name" value="PROTEIN TONB-RELATED"/>
    <property type="match status" value="1"/>
</dbReference>
<dbReference type="Pfam" id="PF03544">
    <property type="entry name" value="TonB_C"/>
    <property type="match status" value="1"/>
</dbReference>
<evidence type="ECO:0000256" key="1">
    <source>
        <dbReference type="ARBA" id="ARBA00004383"/>
    </source>
</evidence>
<proteinExistence type="inferred from homology"/>
<dbReference type="InterPro" id="IPR037682">
    <property type="entry name" value="TonB_C"/>
</dbReference>
<dbReference type="RefSeq" id="WP_251589719.1">
    <property type="nucleotide sequence ID" value="NZ_JAMLJI010000001.1"/>
</dbReference>
<keyword evidence="8 10" id="KW-1133">Transmembrane helix</keyword>
<evidence type="ECO:0000313" key="13">
    <source>
        <dbReference type="EMBL" id="MDR5895849.1"/>
    </source>
</evidence>
<comment type="similarity">
    <text evidence="2 10">Belongs to the TonB family.</text>
</comment>
<evidence type="ECO:0000256" key="2">
    <source>
        <dbReference type="ARBA" id="ARBA00006555"/>
    </source>
</evidence>
<keyword evidence="9 10" id="KW-0472">Membrane</keyword>
<keyword evidence="14" id="KW-1185">Reference proteome</keyword>
<feature type="transmembrane region" description="Helical" evidence="10">
    <location>
        <begin position="7"/>
        <end position="29"/>
    </location>
</feature>
<dbReference type="PROSITE" id="PS52015">
    <property type="entry name" value="TONB_CTD"/>
    <property type="match status" value="1"/>
</dbReference>
<reference evidence="13 14" key="1">
    <citation type="submission" date="2023-04" db="EMBL/GenBank/DDBJ databases">
        <title>A long-awaited taxogenomic arrangement of the family Halomonadaceae.</title>
        <authorList>
            <person name="De La Haba R."/>
            <person name="Chuvochina M."/>
            <person name="Wittouck S."/>
            <person name="Arahal D.R."/>
            <person name="Sanchez-Porro C."/>
            <person name="Hugenholtz P."/>
            <person name="Ventosa A."/>
        </authorList>
    </citation>
    <scope>NUCLEOTIDE SEQUENCE [LARGE SCALE GENOMIC DNA]</scope>
    <source>
        <strain evidence="13 14">DSM 22428</strain>
    </source>
</reference>
<feature type="domain" description="TonB C-terminal" evidence="12">
    <location>
        <begin position="155"/>
        <end position="243"/>
    </location>
</feature>
<evidence type="ECO:0000256" key="6">
    <source>
        <dbReference type="ARBA" id="ARBA00022692"/>
    </source>
</evidence>
<gene>
    <name evidence="13" type="ORF">QC825_07165</name>
</gene>
<comment type="caution">
    <text evidence="13">The sequence shown here is derived from an EMBL/GenBank/DDBJ whole genome shotgun (WGS) entry which is preliminary data.</text>
</comment>
<dbReference type="Gene3D" id="3.30.2420.10">
    <property type="entry name" value="TonB"/>
    <property type="match status" value="1"/>
</dbReference>
<keyword evidence="7 10" id="KW-0653">Protein transport</keyword>
<evidence type="ECO:0000256" key="9">
    <source>
        <dbReference type="ARBA" id="ARBA00023136"/>
    </source>
</evidence>
<dbReference type="SUPFAM" id="SSF74653">
    <property type="entry name" value="TolA/TonB C-terminal domain"/>
    <property type="match status" value="1"/>
</dbReference>
<evidence type="ECO:0000256" key="8">
    <source>
        <dbReference type="ARBA" id="ARBA00022989"/>
    </source>
</evidence>
<dbReference type="PRINTS" id="PR01374">
    <property type="entry name" value="TONBPROTEIN"/>
</dbReference>
<keyword evidence="6 10" id="KW-0812">Transmembrane</keyword>
<comment type="function">
    <text evidence="10">Interacts with outer membrane receptor proteins that carry out high-affinity binding and energy dependent uptake into the periplasmic space of specific substrates. It could act to transduce energy from the cytoplasmic membrane to specific energy-requiring processes in the outer membrane, resulting in the release into the periplasm of ligands bound by these outer membrane proteins.</text>
</comment>
<feature type="compositionally biased region" description="Pro residues" evidence="11">
    <location>
        <begin position="91"/>
        <end position="101"/>
    </location>
</feature>
<feature type="compositionally biased region" description="Low complexity" evidence="11">
    <location>
        <begin position="102"/>
        <end position="121"/>
    </location>
</feature>
<dbReference type="InterPro" id="IPR003538">
    <property type="entry name" value="TonB"/>
</dbReference>
<sequence length="243" mass="26224">MSYLRRLGGLTFGAVLALALFYMLALMVAPPERIEEPPKKLSISMTEAVQAQKAKGETAKPEAARPSTPPAAPPRPEAQPAPSASAQSPVTLPPTKTPPVSPKVTPTKTSTPQLEVAKAAPKPTPQPAKPSKSAPTETQTASSASGGSMKETTAERSGSPNPTRKVLPEYPRRARLRGTEGFVELQYVIQRNGRVDKASIRVIESRPGSTFNEAAKDAVAQWRYPPQPQMRQTRQRIEFKLRG</sequence>
<evidence type="ECO:0000313" key="14">
    <source>
        <dbReference type="Proteomes" id="UP001269375"/>
    </source>
</evidence>
<dbReference type="PANTHER" id="PTHR33446:SF2">
    <property type="entry name" value="PROTEIN TONB"/>
    <property type="match status" value="1"/>
</dbReference>
<evidence type="ECO:0000256" key="5">
    <source>
        <dbReference type="ARBA" id="ARBA00022519"/>
    </source>
</evidence>
<keyword evidence="4 10" id="KW-1003">Cell membrane</keyword>
<organism evidence="13 14">
    <name type="scientific">Larsenimonas suaedae</name>
    <dbReference type="NCBI Taxonomy" id="1851019"/>
    <lineage>
        <taxon>Bacteria</taxon>
        <taxon>Pseudomonadati</taxon>
        <taxon>Pseudomonadota</taxon>
        <taxon>Gammaproteobacteria</taxon>
        <taxon>Oceanospirillales</taxon>
        <taxon>Halomonadaceae</taxon>
        <taxon>Larsenimonas</taxon>
    </lineage>
</organism>
<dbReference type="InterPro" id="IPR006260">
    <property type="entry name" value="TonB/TolA_C"/>
</dbReference>
<protein>
    <recommendedName>
        <fullName evidence="10">Protein TonB</fullName>
    </recommendedName>
</protein>
<dbReference type="Proteomes" id="UP001269375">
    <property type="component" value="Unassembled WGS sequence"/>
</dbReference>
<keyword evidence="10" id="KW-0735">Signal-anchor</keyword>
<evidence type="ECO:0000256" key="4">
    <source>
        <dbReference type="ARBA" id="ARBA00022475"/>
    </source>
</evidence>
<evidence type="ECO:0000256" key="11">
    <source>
        <dbReference type="SAM" id="MobiDB-lite"/>
    </source>
</evidence>
<dbReference type="EMBL" id="JARWAO010000003">
    <property type="protein sequence ID" value="MDR5895849.1"/>
    <property type="molecule type" value="Genomic_DNA"/>
</dbReference>
<evidence type="ECO:0000256" key="10">
    <source>
        <dbReference type="RuleBase" id="RU362123"/>
    </source>
</evidence>
<evidence type="ECO:0000256" key="3">
    <source>
        <dbReference type="ARBA" id="ARBA00022448"/>
    </source>
</evidence>
<accession>A0ABU1GUY0</accession>
<feature type="compositionally biased region" description="Low complexity" evidence="11">
    <location>
        <begin position="80"/>
        <end position="90"/>
    </location>
</feature>
<keyword evidence="3 10" id="KW-0813">Transport</keyword>
<dbReference type="NCBIfam" id="TIGR01352">
    <property type="entry name" value="tonB_Cterm"/>
    <property type="match status" value="1"/>
</dbReference>
<evidence type="ECO:0000259" key="12">
    <source>
        <dbReference type="PROSITE" id="PS52015"/>
    </source>
</evidence>
<evidence type="ECO:0000256" key="7">
    <source>
        <dbReference type="ARBA" id="ARBA00022927"/>
    </source>
</evidence>